<reference evidence="1" key="2">
    <citation type="submission" date="2023-05" db="EMBL/GenBank/DDBJ databases">
        <authorList>
            <consortium name="Lawrence Berkeley National Laboratory"/>
            <person name="Steindorff A."/>
            <person name="Hensen N."/>
            <person name="Bonometti L."/>
            <person name="Westerberg I."/>
            <person name="Brannstrom I.O."/>
            <person name="Guillou S."/>
            <person name="Cros-Aarteil S."/>
            <person name="Calhoun S."/>
            <person name="Haridas S."/>
            <person name="Kuo A."/>
            <person name="Mondo S."/>
            <person name="Pangilinan J."/>
            <person name="Riley R."/>
            <person name="Labutti K."/>
            <person name="Andreopoulos B."/>
            <person name="Lipzen A."/>
            <person name="Chen C."/>
            <person name="Yanf M."/>
            <person name="Daum C."/>
            <person name="Ng V."/>
            <person name="Clum A."/>
            <person name="Ohm R."/>
            <person name="Martin F."/>
            <person name="Silar P."/>
            <person name="Natvig D."/>
            <person name="Lalanne C."/>
            <person name="Gautier V."/>
            <person name="Ament-Velasquez S.L."/>
            <person name="Kruys A."/>
            <person name="Hutchinson M.I."/>
            <person name="Powell A.J."/>
            <person name="Barry K."/>
            <person name="Miller A.N."/>
            <person name="Grigoriev I.V."/>
            <person name="Debuchy R."/>
            <person name="Gladieux P."/>
            <person name="Thoren M.H."/>
            <person name="Johannesson H."/>
        </authorList>
    </citation>
    <scope>NUCLEOTIDE SEQUENCE</scope>
    <source>
        <strain evidence="1">CBS 757.83</strain>
    </source>
</reference>
<reference evidence="1" key="1">
    <citation type="journal article" date="2023" name="Mol. Phylogenet. Evol.">
        <title>Genome-scale phylogeny and comparative genomics of the fungal order Sordariales.</title>
        <authorList>
            <person name="Hensen N."/>
            <person name="Bonometti L."/>
            <person name="Westerberg I."/>
            <person name="Brannstrom I.O."/>
            <person name="Guillou S."/>
            <person name="Cros-Aarteil S."/>
            <person name="Calhoun S."/>
            <person name="Haridas S."/>
            <person name="Kuo A."/>
            <person name="Mondo S."/>
            <person name="Pangilinan J."/>
            <person name="Riley R."/>
            <person name="LaButti K."/>
            <person name="Andreopoulos B."/>
            <person name="Lipzen A."/>
            <person name="Chen C."/>
            <person name="Yan M."/>
            <person name="Daum C."/>
            <person name="Ng V."/>
            <person name="Clum A."/>
            <person name="Steindorff A."/>
            <person name="Ohm R.A."/>
            <person name="Martin F."/>
            <person name="Silar P."/>
            <person name="Natvig D.O."/>
            <person name="Lalanne C."/>
            <person name="Gautier V."/>
            <person name="Ament-Velasquez S.L."/>
            <person name="Kruys A."/>
            <person name="Hutchinson M.I."/>
            <person name="Powell A.J."/>
            <person name="Barry K."/>
            <person name="Miller A.N."/>
            <person name="Grigoriev I.V."/>
            <person name="Debuchy R."/>
            <person name="Gladieux P."/>
            <person name="Hiltunen Thoren M."/>
            <person name="Johannesson H."/>
        </authorList>
    </citation>
    <scope>NUCLEOTIDE SEQUENCE</scope>
    <source>
        <strain evidence="1">CBS 757.83</strain>
    </source>
</reference>
<dbReference type="Proteomes" id="UP001305647">
    <property type="component" value="Unassembled WGS sequence"/>
</dbReference>
<keyword evidence="2" id="KW-1185">Reference proteome</keyword>
<name>A0AAN6SX66_9PEZI</name>
<comment type="caution">
    <text evidence="1">The sequence shown here is derived from an EMBL/GenBank/DDBJ whole genome shotgun (WGS) entry which is preliminary data.</text>
</comment>
<evidence type="ECO:0000313" key="1">
    <source>
        <dbReference type="EMBL" id="KAK4096628.1"/>
    </source>
</evidence>
<organism evidence="1 2">
    <name type="scientific">Parathielavia hyrcaniae</name>
    <dbReference type="NCBI Taxonomy" id="113614"/>
    <lineage>
        <taxon>Eukaryota</taxon>
        <taxon>Fungi</taxon>
        <taxon>Dikarya</taxon>
        <taxon>Ascomycota</taxon>
        <taxon>Pezizomycotina</taxon>
        <taxon>Sordariomycetes</taxon>
        <taxon>Sordariomycetidae</taxon>
        <taxon>Sordariales</taxon>
        <taxon>Chaetomiaceae</taxon>
        <taxon>Parathielavia</taxon>
    </lineage>
</organism>
<proteinExistence type="predicted"/>
<accession>A0AAN6SX66</accession>
<evidence type="ECO:0000313" key="2">
    <source>
        <dbReference type="Proteomes" id="UP001305647"/>
    </source>
</evidence>
<sequence>MSSPPRPLPCIGPRCDLPLRALLVGSPLTNPLSSCRLSPCKPPAAEATSCRARLVPSPVGPAPRPSLEGSAGWIAPDRGLIAVSAQPSRVARRGHVMSNPPRPLSCLGPRCNLPLMPPPVGSPLTEA</sequence>
<protein>
    <submittedName>
        <fullName evidence="1">Uncharacterized protein</fullName>
    </submittedName>
</protein>
<gene>
    <name evidence="1" type="ORF">N658DRAFT_346041</name>
</gene>
<dbReference type="EMBL" id="MU863704">
    <property type="protein sequence ID" value="KAK4096628.1"/>
    <property type="molecule type" value="Genomic_DNA"/>
</dbReference>
<dbReference type="AlphaFoldDB" id="A0AAN6SX66"/>